<dbReference type="EMBL" id="SPNV01000046">
    <property type="protein sequence ID" value="KAF5863706.1"/>
    <property type="molecule type" value="Genomic_DNA"/>
</dbReference>
<proteinExistence type="predicted"/>
<dbReference type="InterPro" id="IPR052742">
    <property type="entry name" value="Mito_N-acetyltransferase"/>
</dbReference>
<gene>
    <name evidence="3" type="ORF">ETB97_009493</name>
</gene>
<sequence length="325" mass="36549">MRALSRLLMATPTNLGSKSSLSEALALLPPLQLYRRILRVHRKKLDPEMRILGDSYLKAEFRAHKNVENPLHIIGFLTEWQLYAQKLEGDTWVGEKLDKGKLDKMSEKKKKKKEKKEKKKMPSILEDPNNKIPPPHASLQSSKTLTHRKAQLKDGSPVTLYPVANGPQSIPADLVALLHQEFSEEIKAGCTYPMEEPMALDRFAEYWFGTFAVVAVLGEEEGLREGRDWEKECLGTFYIKPNYPGGVIAARNRGVGIVMGETYLDFAPKLGYKYSVFNLVFENNVASVKIWERLGFKVIGRVPGAARLANSSELVDALIIGRDLA</sequence>
<feature type="region of interest" description="Disordered" evidence="1">
    <location>
        <begin position="104"/>
        <end position="148"/>
    </location>
</feature>
<reference evidence="3 4" key="1">
    <citation type="submission" date="2019-04" db="EMBL/GenBank/DDBJ databases">
        <title>Aspergillus burnettii sp. nov., novel species from soil in southeast Queensland.</title>
        <authorList>
            <person name="Gilchrist C.L.M."/>
            <person name="Pitt J.I."/>
            <person name="Lange L."/>
            <person name="Lacey H.J."/>
            <person name="Vuong D."/>
            <person name="Midgley D.J."/>
            <person name="Greenfield P."/>
            <person name="Bradbury M."/>
            <person name="Lacey E."/>
            <person name="Busk P.K."/>
            <person name="Pilgaard B."/>
            <person name="Chooi Y.H."/>
            <person name="Piggott A.M."/>
        </authorList>
    </citation>
    <scope>NUCLEOTIDE SEQUENCE [LARGE SCALE GENOMIC DNA]</scope>
    <source>
        <strain evidence="3 4">FRR 5400</strain>
    </source>
</reference>
<evidence type="ECO:0000259" key="2">
    <source>
        <dbReference type="PROSITE" id="PS51186"/>
    </source>
</evidence>
<organism evidence="3 4">
    <name type="scientific">Petromyces alliaceus</name>
    <name type="common">Aspergillus alliaceus</name>
    <dbReference type="NCBI Taxonomy" id="209559"/>
    <lineage>
        <taxon>Eukaryota</taxon>
        <taxon>Fungi</taxon>
        <taxon>Dikarya</taxon>
        <taxon>Ascomycota</taxon>
        <taxon>Pezizomycotina</taxon>
        <taxon>Eurotiomycetes</taxon>
        <taxon>Eurotiomycetidae</taxon>
        <taxon>Eurotiales</taxon>
        <taxon>Aspergillaceae</taxon>
        <taxon>Aspergillus</taxon>
        <taxon>Aspergillus subgen. Circumdati</taxon>
    </lineage>
</organism>
<accession>A0A8H6AAX1</accession>
<dbReference type="AlphaFoldDB" id="A0A8H6AAX1"/>
<dbReference type="CDD" id="cd20270">
    <property type="entry name" value="Complex1_LYR_SDHAF3_LYRM10"/>
    <property type="match status" value="1"/>
</dbReference>
<dbReference type="Pfam" id="PF13233">
    <property type="entry name" value="Complex1_LYR_2"/>
    <property type="match status" value="1"/>
</dbReference>
<dbReference type="PANTHER" id="PTHR43138">
    <property type="entry name" value="ACETYLTRANSFERASE, GNAT FAMILY"/>
    <property type="match status" value="1"/>
</dbReference>
<comment type="caution">
    <text evidence="3">The sequence shown here is derived from an EMBL/GenBank/DDBJ whole genome shotgun (WGS) entry which is preliminary data.</text>
</comment>
<feature type="compositionally biased region" description="Basic residues" evidence="1">
    <location>
        <begin position="107"/>
        <end position="121"/>
    </location>
</feature>
<dbReference type="GO" id="GO:0016747">
    <property type="term" value="F:acyltransferase activity, transferring groups other than amino-acyl groups"/>
    <property type="evidence" value="ECO:0007669"/>
    <property type="project" value="InterPro"/>
</dbReference>
<dbReference type="GO" id="GO:0005634">
    <property type="term" value="C:nucleus"/>
    <property type="evidence" value="ECO:0007669"/>
    <property type="project" value="TreeGrafter"/>
</dbReference>
<dbReference type="Gene3D" id="3.40.630.30">
    <property type="match status" value="1"/>
</dbReference>
<evidence type="ECO:0000313" key="4">
    <source>
        <dbReference type="Proteomes" id="UP000541154"/>
    </source>
</evidence>
<dbReference type="PROSITE" id="PS51186">
    <property type="entry name" value="GNAT"/>
    <property type="match status" value="1"/>
</dbReference>
<evidence type="ECO:0000256" key="1">
    <source>
        <dbReference type="SAM" id="MobiDB-lite"/>
    </source>
</evidence>
<dbReference type="SUPFAM" id="SSF55729">
    <property type="entry name" value="Acyl-CoA N-acyltransferases (Nat)"/>
    <property type="match status" value="1"/>
</dbReference>
<dbReference type="InterPro" id="IPR016181">
    <property type="entry name" value="Acyl_CoA_acyltransferase"/>
</dbReference>
<name>A0A8H6AAX1_PETAA</name>
<keyword evidence="4" id="KW-1185">Reference proteome</keyword>
<dbReference type="Proteomes" id="UP000541154">
    <property type="component" value="Unassembled WGS sequence"/>
</dbReference>
<feature type="domain" description="N-acetyltransferase" evidence="2">
    <location>
        <begin position="158"/>
        <end position="325"/>
    </location>
</feature>
<dbReference type="PANTHER" id="PTHR43138:SF1">
    <property type="entry name" value="N-ACETYLTRANSFERASE ACA1"/>
    <property type="match status" value="1"/>
</dbReference>
<evidence type="ECO:0000313" key="3">
    <source>
        <dbReference type="EMBL" id="KAF5863706.1"/>
    </source>
</evidence>
<protein>
    <recommendedName>
        <fullName evidence="2">N-acetyltransferase domain-containing protein</fullName>
    </recommendedName>
</protein>
<dbReference type="InterPro" id="IPR000182">
    <property type="entry name" value="GNAT_dom"/>
</dbReference>